<dbReference type="InterPro" id="IPR050796">
    <property type="entry name" value="SCF_F-box_component"/>
</dbReference>
<feature type="domain" description="F-box associated beta-propeller type 1" evidence="1">
    <location>
        <begin position="41"/>
        <end position="148"/>
    </location>
</feature>
<protein>
    <recommendedName>
        <fullName evidence="1">F-box associated beta-propeller type 1 domain-containing protein</fullName>
    </recommendedName>
</protein>
<dbReference type="EMBL" id="JXTB01000588">
    <property type="protein sequence ID" value="PON35989.1"/>
    <property type="molecule type" value="Genomic_DNA"/>
</dbReference>
<dbReference type="PANTHER" id="PTHR31672:SF13">
    <property type="entry name" value="F-BOX PROTEIN CPR30-LIKE"/>
    <property type="match status" value="1"/>
</dbReference>
<evidence type="ECO:0000313" key="2">
    <source>
        <dbReference type="EMBL" id="PON35989.1"/>
    </source>
</evidence>
<dbReference type="AlphaFoldDB" id="A0A2P5AHG3"/>
<reference evidence="3" key="1">
    <citation type="submission" date="2016-06" db="EMBL/GenBank/DDBJ databases">
        <title>Parallel loss of symbiosis genes in relatives of nitrogen-fixing non-legume Parasponia.</title>
        <authorList>
            <person name="Van Velzen R."/>
            <person name="Holmer R."/>
            <person name="Bu F."/>
            <person name="Rutten L."/>
            <person name="Van Zeijl A."/>
            <person name="Liu W."/>
            <person name="Santuari L."/>
            <person name="Cao Q."/>
            <person name="Sharma T."/>
            <person name="Shen D."/>
            <person name="Roswanjaya Y."/>
            <person name="Wardhani T."/>
            <person name="Kalhor M.S."/>
            <person name="Jansen J."/>
            <person name="Van den Hoogen J."/>
            <person name="Gungor B."/>
            <person name="Hartog M."/>
            <person name="Hontelez J."/>
            <person name="Verver J."/>
            <person name="Yang W.-C."/>
            <person name="Schijlen E."/>
            <person name="Repin R."/>
            <person name="Schilthuizen M."/>
            <person name="Schranz E."/>
            <person name="Heidstra R."/>
            <person name="Miyata K."/>
            <person name="Fedorova E."/>
            <person name="Kohlen W."/>
            <person name="Bisseling T."/>
            <person name="Smit S."/>
            <person name="Geurts R."/>
        </authorList>
    </citation>
    <scope>NUCLEOTIDE SEQUENCE [LARGE SCALE GENOMIC DNA]</scope>
    <source>
        <strain evidence="3">cv. WU1-14</strain>
    </source>
</reference>
<gene>
    <name evidence="2" type="ORF">PanWU01x14_331950</name>
</gene>
<dbReference type="Pfam" id="PF07734">
    <property type="entry name" value="FBA_1"/>
    <property type="match status" value="1"/>
</dbReference>
<name>A0A2P5AHG3_PARAD</name>
<dbReference type="Proteomes" id="UP000237105">
    <property type="component" value="Unassembled WGS sequence"/>
</dbReference>
<comment type="caution">
    <text evidence="2">The sequence shown here is derived from an EMBL/GenBank/DDBJ whole genome shotgun (WGS) entry which is preliminary data.</text>
</comment>
<dbReference type="InterPro" id="IPR006527">
    <property type="entry name" value="F-box-assoc_dom_typ1"/>
</dbReference>
<sequence length="174" mass="19737">MFEEIMVWLPLESLMRFNDFSAQSTGRDDDADNDCIPCDIKDLISLDDELNLYVNAVSHCNGIICLFVCHLYLIILSNPARGEYKCVQKSCLVDGIELLGVRLATIQRTNDYKVIAIKSPTQAFSHCKAKVFTTSTNSWRDVTVTIEIDYFPTPTEHQVVYSKEFVVGIIGIWM</sequence>
<keyword evidence="3" id="KW-1185">Reference proteome</keyword>
<organism evidence="2 3">
    <name type="scientific">Parasponia andersonii</name>
    <name type="common">Sponia andersonii</name>
    <dbReference type="NCBI Taxonomy" id="3476"/>
    <lineage>
        <taxon>Eukaryota</taxon>
        <taxon>Viridiplantae</taxon>
        <taxon>Streptophyta</taxon>
        <taxon>Embryophyta</taxon>
        <taxon>Tracheophyta</taxon>
        <taxon>Spermatophyta</taxon>
        <taxon>Magnoliopsida</taxon>
        <taxon>eudicotyledons</taxon>
        <taxon>Gunneridae</taxon>
        <taxon>Pentapetalae</taxon>
        <taxon>rosids</taxon>
        <taxon>fabids</taxon>
        <taxon>Rosales</taxon>
        <taxon>Cannabaceae</taxon>
        <taxon>Parasponia</taxon>
    </lineage>
</organism>
<proteinExistence type="predicted"/>
<dbReference type="PANTHER" id="PTHR31672">
    <property type="entry name" value="BNACNNG10540D PROTEIN"/>
    <property type="match status" value="1"/>
</dbReference>
<evidence type="ECO:0000313" key="3">
    <source>
        <dbReference type="Proteomes" id="UP000237105"/>
    </source>
</evidence>
<evidence type="ECO:0000259" key="1">
    <source>
        <dbReference type="Pfam" id="PF07734"/>
    </source>
</evidence>
<accession>A0A2P5AHG3</accession>